<dbReference type="PANTHER" id="PTHR30273">
    <property type="entry name" value="PERIPLASMIC SIGNAL SENSOR AND SIGMA FACTOR ACTIVATOR FECR-RELATED"/>
    <property type="match status" value="1"/>
</dbReference>
<dbReference type="PANTHER" id="PTHR30273:SF2">
    <property type="entry name" value="PROTEIN FECR"/>
    <property type="match status" value="1"/>
</dbReference>
<keyword evidence="4" id="KW-1185">Reference proteome</keyword>
<dbReference type="RefSeq" id="WP_008679312.1">
    <property type="nucleotide sequence ID" value="NZ_ANOH01000204.1"/>
</dbReference>
<dbReference type="PATRIC" id="fig|1263870.3.peg.3072"/>
<accession>M5UCU4</accession>
<dbReference type="EMBL" id="ANOH01000204">
    <property type="protein sequence ID" value="EMI55681.1"/>
    <property type="molecule type" value="Genomic_DNA"/>
</dbReference>
<dbReference type="InterPro" id="IPR012373">
    <property type="entry name" value="Ferrdict_sens_TM"/>
</dbReference>
<name>M5UCU4_9BACT</name>
<feature type="domain" description="FecR protein" evidence="2">
    <location>
        <begin position="147"/>
        <end position="230"/>
    </location>
</feature>
<comment type="caution">
    <text evidence="3">The sequence shown here is derived from an EMBL/GenBank/DDBJ whole genome shotgun (WGS) entry which is preliminary data.</text>
</comment>
<dbReference type="Gene3D" id="2.60.120.1440">
    <property type="match status" value="1"/>
</dbReference>
<keyword evidence="1" id="KW-1133">Transmembrane helix</keyword>
<dbReference type="InterPro" id="IPR006860">
    <property type="entry name" value="FecR"/>
</dbReference>
<keyword evidence="1" id="KW-0472">Membrane</keyword>
<dbReference type="GO" id="GO:0016989">
    <property type="term" value="F:sigma factor antagonist activity"/>
    <property type="evidence" value="ECO:0007669"/>
    <property type="project" value="TreeGrafter"/>
</dbReference>
<dbReference type="Proteomes" id="UP000011885">
    <property type="component" value="Unassembled WGS sequence"/>
</dbReference>
<reference evidence="3 4" key="1">
    <citation type="journal article" date="2013" name="Mar. Genomics">
        <title>Expression of sulfatases in Rhodopirellula baltica and the diversity of sulfatases in the genus Rhodopirellula.</title>
        <authorList>
            <person name="Wegner C.E."/>
            <person name="Richter-Heitmann T."/>
            <person name="Klindworth A."/>
            <person name="Klockow C."/>
            <person name="Richter M."/>
            <person name="Achstetter T."/>
            <person name="Glockner F.O."/>
            <person name="Harder J."/>
        </authorList>
    </citation>
    <scope>NUCLEOTIDE SEQUENCE [LARGE SCALE GENOMIC DNA]</scope>
    <source>
        <strain evidence="3 4">SM41</strain>
    </source>
</reference>
<protein>
    <submittedName>
        <fullName evidence="3">FecR protein domain protein</fullName>
    </submittedName>
</protein>
<dbReference type="AlphaFoldDB" id="M5UCU4"/>
<organism evidence="3 4">
    <name type="scientific">Rhodopirellula sallentina SM41</name>
    <dbReference type="NCBI Taxonomy" id="1263870"/>
    <lineage>
        <taxon>Bacteria</taxon>
        <taxon>Pseudomonadati</taxon>
        <taxon>Planctomycetota</taxon>
        <taxon>Planctomycetia</taxon>
        <taxon>Pirellulales</taxon>
        <taxon>Pirellulaceae</taxon>
        <taxon>Rhodopirellula</taxon>
    </lineage>
</organism>
<evidence type="ECO:0000313" key="4">
    <source>
        <dbReference type="Proteomes" id="UP000011885"/>
    </source>
</evidence>
<evidence type="ECO:0000313" key="3">
    <source>
        <dbReference type="EMBL" id="EMI55681.1"/>
    </source>
</evidence>
<proteinExistence type="predicted"/>
<evidence type="ECO:0000256" key="1">
    <source>
        <dbReference type="SAM" id="Phobius"/>
    </source>
</evidence>
<sequence length="450" mass="49622">MKIEMEKRIEEWLEGSLDAQKQDELTEWLKEHPDRMQEFVEANIREQMLRDAAQSMAAAENVRELATASKNKPQRSRVRFAACVAGIAACLLFAFIGDRYFDGQSEQLAEAKPKEIEPFSSVVLVQEGANNLQVGDRLSKETINIDDGIVRLVFDDGVEVTLQGPASYELIAPGETRLHAGVLTATVPEGAEGFQVHTRSARVVDLGTAFGIEQNVDGTSLVSVFDGEVEVIGHNETGKRLLSQGQAIELSSDGSLSETEFSSQQFEKLWPAASGIAGSTGAFEFAPQWPRMLRRIESDTKIFVLPEGYPEELIQPCPIDRSADGSNESAIPTGQRVRSFLLQFNSVDSGQRGPGNNRRNRRRIEGSITFDRPVLGLIIKTETLEATDELFSLDRARGLFGRGLELGPPPIADSVSLSEDRRTLTLDLFVVDRLSDHVRVIVDAELNAHE</sequence>
<dbReference type="Pfam" id="PF04773">
    <property type="entry name" value="FecR"/>
    <property type="match status" value="1"/>
</dbReference>
<feature type="transmembrane region" description="Helical" evidence="1">
    <location>
        <begin position="78"/>
        <end position="97"/>
    </location>
</feature>
<gene>
    <name evidence="3" type="ORF">RSSM_02892</name>
</gene>
<dbReference type="OrthoDB" id="258532at2"/>
<evidence type="ECO:0000259" key="2">
    <source>
        <dbReference type="Pfam" id="PF04773"/>
    </source>
</evidence>
<keyword evidence="1" id="KW-0812">Transmembrane</keyword>